<dbReference type="CDD" id="cd00093">
    <property type="entry name" value="HTH_XRE"/>
    <property type="match status" value="1"/>
</dbReference>
<name>A0A494ZZM6_9BACI</name>
<reference evidence="3 4" key="1">
    <citation type="journal article" date="2016" name="Int. J. Syst. Evol. Microbiol.">
        <title>Oceanobacillus halophilus sp. nov., a novel moderately halophilic bacterium from a hypersaline lake.</title>
        <authorList>
            <person name="Amoozegar M.A."/>
            <person name="Bagheri M."/>
            <person name="Makhdoumi A."/>
            <person name="Nikou M.M."/>
            <person name="Fazeli S.A.S."/>
            <person name="Schumann P."/>
            <person name="Sproer C."/>
            <person name="Sanchez-Porro C."/>
            <person name="Ventosa A."/>
        </authorList>
    </citation>
    <scope>NUCLEOTIDE SEQUENCE [LARGE SCALE GENOMIC DNA]</scope>
    <source>
        <strain evidence="3 4">DSM 23996</strain>
    </source>
</reference>
<dbReference type="Proteomes" id="UP000269301">
    <property type="component" value="Unassembled WGS sequence"/>
</dbReference>
<dbReference type="PANTHER" id="PTHR46558:SF11">
    <property type="entry name" value="HTH-TYPE TRANSCRIPTIONAL REGULATOR XRE"/>
    <property type="match status" value="1"/>
</dbReference>
<evidence type="ECO:0000313" key="3">
    <source>
        <dbReference type="EMBL" id="RKQ32379.1"/>
    </source>
</evidence>
<dbReference type="InterPro" id="IPR010982">
    <property type="entry name" value="Lambda_DNA-bd_dom_sf"/>
</dbReference>
<dbReference type="Pfam" id="PF01381">
    <property type="entry name" value="HTH_3"/>
    <property type="match status" value="1"/>
</dbReference>
<keyword evidence="1" id="KW-0238">DNA-binding</keyword>
<dbReference type="InterPro" id="IPR001387">
    <property type="entry name" value="Cro/C1-type_HTH"/>
</dbReference>
<dbReference type="SUPFAM" id="SSF47413">
    <property type="entry name" value="lambda repressor-like DNA-binding domains"/>
    <property type="match status" value="1"/>
</dbReference>
<evidence type="ECO:0000256" key="1">
    <source>
        <dbReference type="ARBA" id="ARBA00023125"/>
    </source>
</evidence>
<dbReference type="Gene3D" id="1.10.260.40">
    <property type="entry name" value="lambda repressor-like DNA-binding domains"/>
    <property type="match status" value="1"/>
</dbReference>
<dbReference type="SMART" id="SM00530">
    <property type="entry name" value="HTH_XRE"/>
    <property type="match status" value="1"/>
</dbReference>
<dbReference type="OrthoDB" id="8115576at2"/>
<dbReference type="PROSITE" id="PS50943">
    <property type="entry name" value="HTH_CROC1"/>
    <property type="match status" value="1"/>
</dbReference>
<dbReference type="GO" id="GO:0003677">
    <property type="term" value="F:DNA binding"/>
    <property type="evidence" value="ECO:0007669"/>
    <property type="project" value="UniProtKB-KW"/>
</dbReference>
<comment type="caution">
    <text evidence="3">The sequence shown here is derived from an EMBL/GenBank/DDBJ whole genome shotgun (WGS) entry which is preliminary data.</text>
</comment>
<evidence type="ECO:0000313" key="4">
    <source>
        <dbReference type="Proteomes" id="UP000269301"/>
    </source>
</evidence>
<dbReference type="PANTHER" id="PTHR46558">
    <property type="entry name" value="TRACRIPTIONAL REGULATORY PROTEIN-RELATED-RELATED"/>
    <property type="match status" value="1"/>
</dbReference>
<feature type="domain" description="HTH cro/C1-type" evidence="2">
    <location>
        <begin position="1"/>
        <end position="46"/>
    </location>
</feature>
<dbReference type="AlphaFoldDB" id="A0A494ZZM6"/>
<organism evidence="3 4">
    <name type="scientific">Oceanobacillus halophilus</name>
    <dbReference type="NCBI Taxonomy" id="930130"/>
    <lineage>
        <taxon>Bacteria</taxon>
        <taxon>Bacillati</taxon>
        <taxon>Bacillota</taxon>
        <taxon>Bacilli</taxon>
        <taxon>Bacillales</taxon>
        <taxon>Bacillaceae</taxon>
        <taxon>Oceanobacillus</taxon>
    </lineage>
</organism>
<accession>A0A494ZZM6</accession>
<proteinExistence type="predicted"/>
<gene>
    <name evidence="3" type="ORF">D8M06_13095</name>
</gene>
<evidence type="ECO:0000259" key="2">
    <source>
        <dbReference type="PROSITE" id="PS50943"/>
    </source>
</evidence>
<protein>
    <submittedName>
        <fullName evidence="3">XRE family transcriptional regulator</fullName>
    </submittedName>
</protein>
<keyword evidence="4" id="KW-1185">Reference proteome</keyword>
<dbReference type="EMBL" id="RBZP01000011">
    <property type="protein sequence ID" value="RKQ32379.1"/>
    <property type="molecule type" value="Genomic_DNA"/>
</dbReference>
<sequence length="167" mass="19581">MTLRELAEELEVAFTTLGNYERGDRQPELDFIFKVARYFGVSVDYLTGYKDARNYDEFLLMNNINNISNVLDYAEPETKKLILNMHNKLTGLTYDIPRSKNHKEAETLNKIFESISNIKKGLGLGILEIADNKYEYAKRFLKEKEKMDQSFNELFEIYTERQNPKEG</sequence>